<name>A0A9D1S6N3_9FIRM</name>
<reference evidence="2" key="2">
    <citation type="journal article" date="2021" name="PeerJ">
        <title>Extensive microbial diversity within the chicken gut microbiome revealed by metagenomics and culture.</title>
        <authorList>
            <person name="Gilroy R."/>
            <person name="Ravi A."/>
            <person name="Getino M."/>
            <person name="Pursley I."/>
            <person name="Horton D.L."/>
            <person name="Alikhan N.F."/>
            <person name="Baker D."/>
            <person name="Gharbi K."/>
            <person name="Hall N."/>
            <person name="Watson M."/>
            <person name="Adriaenssens E.M."/>
            <person name="Foster-Nyarko E."/>
            <person name="Jarju S."/>
            <person name="Secka A."/>
            <person name="Antonio M."/>
            <person name="Oren A."/>
            <person name="Chaudhuri R.R."/>
            <person name="La Ragione R."/>
            <person name="Hildebrand F."/>
            <person name="Pallen M.J."/>
        </authorList>
    </citation>
    <scope>NUCLEOTIDE SEQUENCE</scope>
    <source>
        <strain evidence="2">ChiSjej4B22-9803</strain>
    </source>
</reference>
<accession>A0A9D1S6N3</accession>
<reference evidence="2" key="1">
    <citation type="submission" date="2020-10" db="EMBL/GenBank/DDBJ databases">
        <authorList>
            <person name="Gilroy R."/>
        </authorList>
    </citation>
    <scope>NUCLEOTIDE SEQUENCE</scope>
    <source>
        <strain evidence="2">ChiSjej4B22-9803</strain>
    </source>
</reference>
<dbReference type="Gene3D" id="1.10.3210.10">
    <property type="entry name" value="Hypothetical protein af1432"/>
    <property type="match status" value="2"/>
</dbReference>
<proteinExistence type="predicted"/>
<protein>
    <submittedName>
        <fullName evidence="2">HD domain-containing protein</fullName>
    </submittedName>
</protein>
<dbReference type="InterPro" id="IPR006674">
    <property type="entry name" value="HD_domain"/>
</dbReference>
<comment type="caution">
    <text evidence="2">The sequence shown here is derived from an EMBL/GenBank/DDBJ whole genome shotgun (WGS) entry which is preliminary data.</text>
</comment>
<evidence type="ECO:0000259" key="1">
    <source>
        <dbReference type="Pfam" id="PF13023"/>
    </source>
</evidence>
<evidence type="ECO:0000313" key="2">
    <source>
        <dbReference type="EMBL" id="HIU49249.1"/>
    </source>
</evidence>
<evidence type="ECO:0000313" key="3">
    <source>
        <dbReference type="Proteomes" id="UP000824111"/>
    </source>
</evidence>
<organism evidence="2 3">
    <name type="scientific">Candidatus Avimonoglobus intestinipullorum</name>
    <dbReference type="NCBI Taxonomy" id="2840699"/>
    <lineage>
        <taxon>Bacteria</taxon>
        <taxon>Bacillati</taxon>
        <taxon>Bacillota</taxon>
        <taxon>Clostridia</taxon>
        <taxon>Eubacteriales</taxon>
        <taxon>Candidatus Avimonoglobus</taxon>
    </lineage>
</organism>
<dbReference type="EMBL" id="DVND01000191">
    <property type="protein sequence ID" value="HIU49249.1"/>
    <property type="molecule type" value="Genomic_DNA"/>
</dbReference>
<dbReference type="Pfam" id="PF13023">
    <property type="entry name" value="HD_3"/>
    <property type="match status" value="1"/>
</dbReference>
<dbReference type="SUPFAM" id="SSF109604">
    <property type="entry name" value="HD-domain/PDEase-like"/>
    <property type="match status" value="2"/>
</dbReference>
<dbReference type="AlphaFoldDB" id="A0A9D1S6N3"/>
<sequence>MIRKSLISLIYEAVSIQRWNDHIRPWTGFTELEKQAHKMFYAYVLAKCEGEGNYDPLKLLEGGIFEFLHRIVLTDIKPPVYHKLMKEKGAQINAWVLEELKGKIEGIKGGFYEKMEQYLQDADYARKEREILRAAHYFATDWEFQIIYPLNATTYGIEQVKSEVTRGLADCNTFEGYKAFVTNPDLKDFLSLIGKLRYQQRWSRAVRMPETYVMGHMLVVAILSYFCSLELEACDRRIINNFFAALFHDLPEVLTRDIVSPVKASVKGLNDIIKDIEDDQMQKVVFPLIPAGWQPELEYWMQEEFASKIQVDGKIKKVSSEDINRQYNAEQYNPVDGEIIRGCDHLSAYLEAYLSLKFGVQSEQIQAGYHNLSARYENKEIAGVDFGQLFDYFRL</sequence>
<dbReference type="Proteomes" id="UP000824111">
    <property type="component" value="Unassembled WGS sequence"/>
</dbReference>
<gene>
    <name evidence="2" type="ORF">IAB04_07765</name>
</gene>
<feature type="domain" description="HD" evidence="1">
    <location>
        <begin position="193"/>
        <end position="370"/>
    </location>
</feature>